<dbReference type="Proteomes" id="UP000824145">
    <property type="component" value="Unassembled WGS sequence"/>
</dbReference>
<dbReference type="PROSITE" id="PS00464">
    <property type="entry name" value="RIBOSOMAL_L22"/>
    <property type="match status" value="1"/>
</dbReference>
<evidence type="ECO:0000256" key="2">
    <source>
        <dbReference type="ARBA" id="ARBA00009451"/>
    </source>
</evidence>
<dbReference type="GO" id="GO:0019843">
    <property type="term" value="F:rRNA binding"/>
    <property type="evidence" value="ECO:0007669"/>
    <property type="project" value="UniProtKB-UniRule"/>
</dbReference>
<dbReference type="InterPro" id="IPR018260">
    <property type="entry name" value="Ribosomal_uL22_CS"/>
</dbReference>
<comment type="function">
    <text evidence="1 10">The globular domain of the protein is located near the polypeptide exit tunnel on the outside of the subunit, while an extended beta-hairpin is found that lines the wall of the exit tunnel in the center of the 70S ribosome.</text>
</comment>
<dbReference type="Gene3D" id="3.90.470.10">
    <property type="entry name" value="Ribosomal protein L22/L17"/>
    <property type="match status" value="1"/>
</dbReference>
<comment type="subunit">
    <text evidence="3 10 12">Part of the 50S ribosomal subunit.</text>
</comment>
<dbReference type="PANTHER" id="PTHR13501">
    <property type="entry name" value="CHLOROPLAST 50S RIBOSOMAL PROTEIN L22-RELATED"/>
    <property type="match status" value="1"/>
</dbReference>
<evidence type="ECO:0000256" key="4">
    <source>
        <dbReference type="ARBA" id="ARBA00022730"/>
    </source>
</evidence>
<dbReference type="GO" id="GO:0022625">
    <property type="term" value="C:cytosolic large ribosomal subunit"/>
    <property type="evidence" value="ECO:0007669"/>
    <property type="project" value="TreeGrafter"/>
</dbReference>
<dbReference type="AlphaFoldDB" id="A0A9D1MMS2"/>
<dbReference type="GO" id="GO:0003735">
    <property type="term" value="F:structural constituent of ribosome"/>
    <property type="evidence" value="ECO:0007669"/>
    <property type="project" value="InterPro"/>
</dbReference>
<comment type="function">
    <text evidence="10 13">This protein binds specifically to 23S rRNA; its binding is stimulated by other ribosomal proteins, e.g., L4, L17, and L20. It is important during the early stages of 50S assembly. It makes multiple contacts with different domains of the 23S rRNA in the assembled 50S subunit and ribosome.</text>
</comment>
<gene>
    <name evidence="10 14" type="primary">rplV</name>
    <name evidence="14" type="ORF">IAB07_05300</name>
</gene>
<dbReference type="PANTHER" id="PTHR13501:SF8">
    <property type="entry name" value="LARGE RIBOSOMAL SUBUNIT PROTEIN UL22M"/>
    <property type="match status" value="1"/>
</dbReference>
<evidence type="ECO:0000256" key="11">
    <source>
        <dbReference type="RuleBase" id="RU004005"/>
    </source>
</evidence>
<keyword evidence="4 10" id="KW-0699">rRNA-binding</keyword>
<comment type="function">
    <text evidence="8">This protein binds specifically to 23S rRNA; its binding is stimulated by other ribosomal proteins, e.g. L4, L17, and L20. It is important during the early stages of 50S assembly. It makes multiple contacts with different domains of the 23S rRNA in the assembled 50S subunit and ribosome.</text>
</comment>
<dbReference type="SUPFAM" id="SSF54843">
    <property type="entry name" value="Ribosomal protein L22"/>
    <property type="match status" value="1"/>
</dbReference>
<dbReference type="NCBIfam" id="TIGR01044">
    <property type="entry name" value="rplV_bact"/>
    <property type="match status" value="1"/>
</dbReference>
<dbReference type="InterPro" id="IPR001063">
    <property type="entry name" value="Ribosomal_uL22"/>
</dbReference>
<evidence type="ECO:0000313" key="15">
    <source>
        <dbReference type="Proteomes" id="UP000824145"/>
    </source>
</evidence>
<sequence>MATRIREKAKERQQAKDKRPCATARYIRISPDKVRIVLDTIRGESYVNAVAILKNTSKAACEPIIKVLDSAAANAENNLGMSKNELYVAECFANAGPILKRIMPRAKGSASRINKRTSHITVILDTMAK</sequence>
<dbReference type="HAMAP" id="MF_01331_B">
    <property type="entry name" value="Ribosomal_uL22_B"/>
    <property type="match status" value="1"/>
</dbReference>
<dbReference type="EMBL" id="DVNJ01000030">
    <property type="protein sequence ID" value="HIU63161.1"/>
    <property type="molecule type" value="Genomic_DNA"/>
</dbReference>
<protein>
    <recommendedName>
        <fullName evidence="9 10">Large ribosomal subunit protein uL22</fullName>
    </recommendedName>
</protein>
<accession>A0A9D1MMS2</accession>
<name>A0A9D1MMS2_9FIRM</name>
<evidence type="ECO:0000256" key="10">
    <source>
        <dbReference type="HAMAP-Rule" id="MF_01331"/>
    </source>
</evidence>
<dbReference type="GO" id="GO:0006412">
    <property type="term" value="P:translation"/>
    <property type="evidence" value="ECO:0007669"/>
    <property type="project" value="UniProtKB-UniRule"/>
</dbReference>
<evidence type="ECO:0000256" key="9">
    <source>
        <dbReference type="ARBA" id="ARBA00035207"/>
    </source>
</evidence>
<evidence type="ECO:0000256" key="3">
    <source>
        <dbReference type="ARBA" id="ARBA00011838"/>
    </source>
</evidence>
<keyword evidence="7 10" id="KW-0687">Ribonucleoprotein</keyword>
<comment type="similarity">
    <text evidence="2 10 11">Belongs to the universal ribosomal protein uL22 family.</text>
</comment>
<evidence type="ECO:0000256" key="12">
    <source>
        <dbReference type="RuleBase" id="RU004006"/>
    </source>
</evidence>
<proteinExistence type="inferred from homology"/>
<evidence type="ECO:0000256" key="8">
    <source>
        <dbReference type="ARBA" id="ARBA00025084"/>
    </source>
</evidence>
<organism evidence="14 15">
    <name type="scientific">Candidatus Caccalectryoclostridium excrementigallinarum</name>
    <dbReference type="NCBI Taxonomy" id="2840710"/>
    <lineage>
        <taxon>Bacteria</taxon>
        <taxon>Bacillati</taxon>
        <taxon>Bacillota</taxon>
        <taxon>Clostridia</taxon>
        <taxon>Christensenellales</taxon>
        <taxon>Christensenellaceae</taxon>
        <taxon>Christensenellaceae incertae sedis</taxon>
        <taxon>Candidatus Caccalectryoclostridium</taxon>
    </lineage>
</organism>
<dbReference type="CDD" id="cd00336">
    <property type="entry name" value="Ribosomal_L22"/>
    <property type="match status" value="1"/>
</dbReference>
<reference evidence="14" key="1">
    <citation type="submission" date="2020-10" db="EMBL/GenBank/DDBJ databases">
        <authorList>
            <person name="Gilroy R."/>
        </authorList>
    </citation>
    <scope>NUCLEOTIDE SEQUENCE</scope>
    <source>
        <strain evidence="14">9366</strain>
    </source>
</reference>
<dbReference type="InterPro" id="IPR036394">
    <property type="entry name" value="Ribosomal_uL22_sf"/>
</dbReference>
<evidence type="ECO:0000256" key="1">
    <source>
        <dbReference type="ARBA" id="ARBA00003478"/>
    </source>
</evidence>
<dbReference type="Pfam" id="PF00237">
    <property type="entry name" value="Ribosomal_L22"/>
    <property type="match status" value="1"/>
</dbReference>
<keyword evidence="5 10" id="KW-0694">RNA-binding</keyword>
<evidence type="ECO:0000256" key="7">
    <source>
        <dbReference type="ARBA" id="ARBA00023274"/>
    </source>
</evidence>
<evidence type="ECO:0000256" key="6">
    <source>
        <dbReference type="ARBA" id="ARBA00022980"/>
    </source>
</evidence>
<evidence type="ECO:0000256" key="13">
    <source>
        <dbReference type="RuleBase" id="RU004008"/>
    </source>
</evidence>
<comment type="caution">
    <text evidence="14">The sequence shown here is derived from an EMBL/GenBank/DDBJ whole genome shotgun (WGS) entry which is preliminary data.</text>
</comment>
<keyword evidence="6 10" id="KW-0689">Ribosomal protein</keyword>
<dbReference type="InterPro" id="IPR047867">
    <property type="entry name" value="Ribosomal_uL22_bac/org-type"/>
</dbReference>
<evidence type="ECO:0000313" key="14">
    <source>
        <dbReference type="EMBL" id="HIU63161.1"/>
    </source>
</evidence>
<dbReference type="InterPro" id="IPR005727">
    <property type="entry name" value="Ribosomal_uL22_bac/chlpt-type"/>
</dbReference>
<reference evidence="14" key="2">
    <citation type="journal article" date="2021" name="PeerJ">
        <title>Extensive microbial diversity within the chicken gut microbiome revealed by metagenomics and culture.</title>
        <authorList>
            <person name="Gilroy R."/>
            <person name="Ravi A."/>
            <person name="Getino M."/>
            <person name="Pursley I."/>
            <person name="Horton D.L."/>
            <person name="Alikhan N.F."/>
            <person name="Baker D."/>
            <person name="Gharbi K."/>
            <person name="Hall N."/>
            <person name="Watson M."/>
            <person name="Adriaenssens E.M."/>
            <person name="Foster-Nyarko E."/>
            <person name="Jarju S."/>
            <person name="Secka A."/>
            <person name="Antonio M."/>
            <person name="Oren A."/>
            <person name="Chaudhuri R.R."/>
            <person name="La Ragione R."/>
            <person name="Hildebrand F."/>
            <person name="Pallen M.J."/>
        </authorList>
    </citation>
    <scope>NUCLEOTIDE SEQUENCE</scope>
    <source>
        <strain evidence="14">9366</strain>
    </source>
</reference>
<evidence type="ECO:0000256" key="5">
    <source>
        <dbReference type="ARBA" id="ARBA00022884"/>
    </source>
</evidence>